<protein>
    <submittedName>
        <fullName evidence="1">Uncharacterized protein</fullName>
    </submittedName>
</protein>
<proteinExistence type="predicted"/>
<evidence type="ECO:0000313" key="1">
    <source>
        <dbReference type="EMBL" id="KAK0593522.1"/>
    </source>
</evidence>
<evidence type="ECO:0000313" key="2">
    <source>
        <dbReference type="Proteomes" id="UP001168877"/>
    </source>
</evidence>
<dbReference type="InterPro" id="IPR007750">
    <property type="entry name" value="DUF674"/>
</dbReference>
<comment type="caution">
    <text evidence="1">The sequence shown here is derived from an EMBL/GenBank/DDBJ whole genome shotgun (WGS) entry which is preliminary data.</text>
</comment>
<dbReference type="PANTHER" id="PTHR33103:SF19">
    <property type="entry name" value="OS09G0544700 PROTEIN"/>
    <property type="match status" value="1"/>
</dbReference>
<dbReference type="PANTHER" id="PTHR33103">
    <property type="entry name" value="OS01G0153900 PROTEIN"/>
    <property type="match status" value="1"/>
</dbReference>
<dbReference type="Proteomes" id="UP001168877">
    <property type="component" value="Unassembled WGS sequence"/>
</dbReference>
<dbReference type="AlphaFoldDB" id="A0AA39SNC0"/>
<accession>A0AA39SNC0</accession>
<dbReference type="Pfam" id="PF05056">
    <property type="entry name" value="DUF674"/>
    <property type="match status" value="1"/>
</dbReference>
<sequence>MEAPKLKLKLFIDTKSNKVLFAEAGKDFVDFIFYFISLPVSTVVRLLNKKSQVGCLDDLYAGIENLSDTYMQKDRNKECLLNPKGLISCNEIPCLLSDLKSSKVFSCYFCNFDVAYAPQSRCPSCKQCLSAQIKDVVSHVSVHKSKNDDSAGFVRSMVTYMVMDNLEVTDNSAISLLKKFNVKDVDQVEERVVEFSPNEVQKLIKASVECKAVLTSVFLVNKGAEILKEEESPQT</sequence>
<reference evidence="1" key="1">
    <citation type="journal article" date="2022" name="Plant J.">
        <title>Strategies of tolerance reflected in two North American maple genomes.</title>
        <authorList>
            <person name="McEvoy S.L."/>
            <person name="Sezen U.U."/>
            <person name="Trouern-Trend A."/>
            <person name="McMahon S.M."/>
            <person name="Schaberg P.G."/>
            <person name="Yang J."/>
            <person name="Wegrzyn J.L."/>
            <person name="Swenson N.G."/>
        </authorList>
    </citation>
    <scope>NUCLEOTIDE SEQUENCE</scope>
    <source>
        <strain evidence="1">NS2018</strain>
    </source>
</reference>
<keyword evidence="2" id="KW-1185">Reference proteome</keyword>
<reference evidence="1" key="2">
    <citation type="submission" date="2023-06" db="EMBL/GenBank/DDBJ databases">
        <authorList>
            <person name="Swenson N.G."/>
            <person name="Wegrzyn J.L."/>
            <person name="Mcevoy S.L."/>
        </authorList>
    </citation>
    <scope>NUCLEOTIDE SEQUENCE</scope>
    <source>
        <strain evidence="1">NS2018</strain>
        <tissue evidence="1">Leaf</tissue>
    </source>
</reference>
<dbReference type="EMBL" id="JAUESC010000380">
    <property type="protein sequence ID" value="KAK0593522.1"/>
    <property type="molecule type" value="Genomic_DNA"/>
</dbReference>
<gene>
    <name evidence="1" type="ORF">LWI29_038007</name>
</gene>
<organism evidence="1 2">
    <name type="scientific">Acer saccharum</name>
    <name type="common">Sugar maple</name>
    <dbReference type="NCBI Taxonomy" id="4024"/>
    <lineage>
        <taxon>Eukaryota</taxon>
        <taxon>Viridiplantae</taxon>
        <taxon>Streptophyta</taxon>
        <taxon>Embryophyta</taxon>
        <taxon>Tracheophyta</taxon>
        <taxon>Spermatophyta</taxon>
        <taxon>Magnoliopsida</taxon>
        <taxon>eudicotyledons</taxon>
        <taxon>Gunneridae</taxon>
        <taxon>Pentapetalae</taxon>
        <taxon>rosids</taxon>
        <taxon>malvids</taxon>
        <taxon>Sapindales</taxon>
        <taxon>Sapindaceae</taxon>
        <taxon>Hippocastanoideae</taxon>
        <taxon>Acereae</taxon>
        <taxon>Acer</taxon>
    </lineage>
</organism>
<name>A0AA39SNC0_ACESA</name>